<evidence type="ECO:0000313" key="2">
    <source>
        <dbReference type="EMBL" id="KIX15403.1"/>
    </source>
</evidence>
<keyword evidence="3" id="KW-1185">Reference proteome</keyword>
<dbReference type="OrthoDB" id="627374at2"/>
<reference evidence="2 3" key="1">
    <citation type="submission" date="2013-11" db="EMBL/GenBank/DDBJ databases">
        <title>Metagenomic analysis of a methanogenic consortium involved in long chain n-alkane degradation.</title>
        <authorList>
            <person name="Davidova I.A."/>
            <person name="Callaghan A.V."/>
            <person name="Wawrik B."/>
            <person name="Pruitt S."/>
            <person name="Marks C."/>
            <person name="Duncan K.E."/>
            <person name="Suflita J.M."/>
        </authorList>
    </citation>
    <scope>NUCLEOTIDE SEQUENCE [LARGE SCALE GENOMIC DNA]</scope>
    <source>
        <strain evidence="2 3">SPR</strain>
    </source>
</reference>
<evidence type="ECO:0000259" key="1">
    <source>
        <dbReference type="SMART" id="SM00065"/>
    </source>
</evidence>
<dbReference type="EMBL" id="AZAC01000003">
    <property type="protein sequence ID" value="KIX15403.1"/>
    <property type="molecule type" value="Genomic_DNA"/>
</dbReference>
<protein>
    <recommendedName>
        <fullName evidence="1">GAF domain-containing protein</fullName>
    </recommendedName>
</protein>
<sequence>MKKSDSFKFKTQFSLEPLLRFWREKLAANCEFMADMNRSVQSRLDKLPHATDTITDAETLKQHQDLLRPLFSAIFAPASWDKELKAILEPFKLNPLYATPLFEELLLDETGRFKGGGEPIRQHFARGRMLRAYLHILERFYGIRQDFTVAGVRKVQDPKTQLDRFYRFEPDLTFVDVAYADGPLKLDKKHRAMIMDDWNDLDLLRKILPPEKFILKGFSVLQAVDCTEAEILSRMERMLVERQAALTGPVFYKLREYMRILFRRPYLEIGVAGLRDDDVMLLNPREELELKMDLQNACMFKKSMHIPQCTFEGSIYTRAIEQNRTIRLSDLTALENLTPADRHLIERGIRSIMIAPLLSEGEPIGCVEVYSERPNEFSPLDTILLEKVAPVISMAVKMALDKIQQEVQAIVKERATAVHKAVEWRFVKAANAHLDRLFLGEPSEMEPIVFKDVQPLYGASDIRGSSQARNFAIQDDLSHHLTLANQIIQNAAKIKDWPLLQEMAHGVQKHLDRLSTGISTGDEVTVTGFIHREIEPVFGNLKSLGPKVAMALANYERAMDPEKKTVYRKRRQFEEAVSALNREISSYLDREEALAQGFFPHYFEKHQTDGVDYVIYIGDSMAEHGGYSDFFARNLRLWQLMTSCGIAWLTEKLKPRLDVELDTCHLILVNHNPLSVRFRYDEKRFDVDGAYDVRQEIIKSRIDKAVLKRTGERLTQPGQVAVVYSTPAEGREMKRHISFLQSRGVLLNDQEILDLEELPGVKGLRALRVGVDLSSNVVEQRLDRLATG</sequence>
<dbReference type="RefSeq" id="WP_044346726.1">
    <property type="nucleotide sequence ID" value="NZ_AZAC01000003.1"/>
</dbReference>
<name>A0A0D2HYM1_9BACT</name>
<dbReference type="InParanoid" id="A0A0D2HYM1"/>
<dbReference type="InterPro" id="IPR029016">
    <property type="entry name" value="GAF-like_dom_sf"/>
</dbReference>
<organism evidence="2 3">
    <name type="scientific">Dethiosulfatarculus sandiegensis</name>
    <dbReference type="NCBI Taxonomy" id="1429043"/>
    <lineage>
        <taxon>Bacteria</taxon>
        <taxon>Pseudomonadati</taxon>
        <taxon>Thermodesulfobacteriota</taxon>
        <taxon>Desulfarculia</taxon>
        <taxon>Desulfarculales</taxon>
        <taxon>Desulfarculaceae</taxon>
        <taxon>Dethiosulfatarculus</taxon>
    </lineage>
</organism>
<dbReference type="Gene3D" id="3.30.450.40">
    <property type="match status" value="1"/>
</dbReference>
<dbReference type="SUPFAM" id="SSF55781">
    <property type="entry name" value="GAF domain-like"/>
    <property type="match status" value="1"/>
</dbReference>
<proteinExistence type="predicted"/>
<dbReference type="InterPro" id="IPR003018">
    <property type="entry name" value="GAF"/>
</dbReference>
<accession>A0A0D2HYM1</accession>
<dbReference type="SMART" id="SM00065">
    <property type="entry name" value="GAF"/>
    <property type="match status" value="1"/>
</dbReference>
<dbReference type="Pfam" id="PF13185">
    <property type="entry name" value="GAF_2"/>
    <property type="match status" value="1"/>
</dbReference>
<comment type="caution">
    <text evidence="2">The sequence shown here is derived from an EMBL/GenBank/DDBJ whole genome shotgun (WGS) entry which is preliminary data.</text>
</comment>
<dbReference type="AlphaFoldDB" id="A0A0D2HYM1"/>
<gene>
    <name evidence="2" type="ORF">X474_03570</name>
</gene>
<feature type="domain" description="GAF" evidence="1">
    <location>
        <begin position="246"/>
        <end position="408"/>
    </location>
</feature>
<evidence type="ECO:0000313" key="3">
    <source>
        <dbReference type="Proteomes" id="UP000032233"/>
    </source>
</evidence>
<dbReference type="STRING" id="1429043.X474_03570"/>
<dbReference type="Proteomes" id="UP000032233">
    <property type="component" value="Unassembled WGS sequence"/>
</dbReference>